<feature type="domain" description="HTH gntR-type" evidence="6">
    <location>
        <begin position="14"/>
        <end position="82"/>
    </location>
</feature>
<keyword evidence="5" id="KW-0804">Transcription</keyword>
<dbReference type="GO" id="GO:0003700">
    <property type="term" value="F:DNA-binding transcription factor activity"/>
    <property type="evidence" value="ECO:0007669"/>
    <property type="project" value="InterPro"/>
</dbReference>
<evidence type="ECO:0000313" key="7">
    <source>
        <dbReference type="EMBL" id="MCC2240850.1"/>
    </source>
</evidence>
<keyword evidence="3" id="KW-0805">Transcription regulation</keyword>
<comment type="caution">
    <text evidence="7">The sequence shown here is derived from an EMBL/GenBank/DDBJ whole genome shotgun (WGS) entry which is preliminary data.</text>
</comment>
<dbReference type="SUPFAM" id="SSF46785">
    <property type="entry name" value="Winged helix' DNA-binding domain"/>
    <property type="match status" value="1"/>
</dbReference>
<evidence type="ECO:0000313" key="8">
    <source>
        <dbReference type="Proteomes" id="UP001198893"/>
    </source>
</evidence>
<evidence type="ECO:0000259" key="6">
    <source>
        <dbReference type="PROSITE" id="PS50949"/>
    </source>
</evidence>
<dbReference type="Pfam" id="PF00155">
    <property type="entry name" value="Aminotran_1_2"/>
    <property type="match status" value="1"/>
</dbReference>
<reference evidence="7" key="1">
    <citation type="submission" date="2021-10" db="EMBL/GenBank/DDBJ databases">
        <title>Anaerobic single-cell dispensing facilitates the cultivation of human gut bacteria.</title>
        <authorList>
            <person name="Afrizal A."/>
        </authorList>
    </citation>
    <scope>NUCLEOTIDE SEQUENCE</scope>
    <source>
        <strain evidence="7">CLA-AA-H204</strain>
    </source>
</reference>
<dbReference type="GO" id="GO:0008483">
    <property type="term" value="F:transaminase activity"/>
    <property type="evidence" value="ECO:0007669"/>
    <property type="project" value="UniProtKB-KW"/>
</dbReference>
<dbReference type="EMBL" id="JAJEQW010000001">
    <property type="protein sequence ID" value="MCC2240850.1"/>
    <property type="molecule type" value="Genomic_DNA"/>
</dbReference>
<dbReference type="PRINTS" id="PR00035">
    <property type="entry name" value="HTHGNTR"/>
</dbReference>
<keyword evidence="4" id="KW-0238">DNA-binding</keyword>
<dbReference type="InterPro" id="IPR004839">
    <property type="entry name" value="Aminotransferase_I/II_large"/>
</dbReference>
<accession>A0AAW4WDP7</accession>
<keyword evidence="7" id="KW-0808">Transferase</keyword>
<dbReference type="Proteomes" id="UP001198893">
    <property type="component" value="Unassembled WGS sequence"/>
</dbReference>
<dbReference type="Gene3D" id="1.10.10.10">
    <property type="entry name" value="Winged helix-like DNA-binding domain superfamily/Winged helix DNA-binding domain"/>
    <property type="match status" value="1"/>
</dbReference>
<evidence type="ECO:0000256" key="1">
    <source>
        <dbReference type="ARBA" id="ARBA00005384"/>
    </source>
</evidence>
<name>A0AAW4WDP7_9FIRM</name>
<dbReference type="CDD" id="cd00609">
    <property type="entry name" value="AAT_like"/>
    <property type="match status" value="1"/>
</dbReference>
<dbReference type="InterPro" id="IPR051446">
    <property type="entry name" value="HTH_trans_reg/aminotransferase"/>
</dbReference>
<dbReference type="InterPro" id="IPR015421">
    <property type="entry name" value="PyrdxlP-dep_Trfase_major"/>
</dbReference>
<dbReference type="SMART" id="SM00345">
    <property type="entry name" value="HTH_GNTR"/>
    <property type="match status" value="1"/>
</dbReference>
<sequence>MKELWIDLQPDSPHALYEQIYEYIRKDIADGKISPGEKLPSTRFMAKNLQISRSTVELAYEQLTAEGYIEPKPCAGYFVCDISMLYQLSRGQEKPEEGRLMERQKKQYEISFSPYEIDRKHFPYGIWYRMHKSVVPEDNPDLLLSGNPKGELNLRTAISRYLYQARGVVCDEKQILLGAGNEYLLLLLAQIMGRDKKVAMENYTYLQAYYTFCNMGYRVLAEEIDEDGICMEAIRKENPDMVYVMPSHQFPLGNVMPLRRRLELLQWASEGEERYIIEDDHDSEFRYKGKPIPALWGNDTGEHVIYIGTFSKSIAPSLRISFMVLPHSLMERYHSSCGFYACTVPRNSQEVLCHFMEEGHFERHLNRMRNNYKNKHDTFMRLLKQEDWVCRIYGDNAGLHVLVELEVKWKEEEVVEQAREQHIEIHGLGEYVIQKPKEKKVPTLVLGYGNLTEDEMEQGLAVLREILDK</sequence>
<evidence type="ECO:0000256" key="4">
    <source>
        <dbReference type="ARBA" id="ARBA00023125"/>
    </source>
</evidence>
<protein>
    <submittedName>
        <fullName evidence="7">PLP-dependent aminotransferase family protein</fullName>
    </submittedName>
</protein>
<dbReference type="Pfam" id="PF00392">
    <property type="entry name" value="GntR"/>
    <property type="match status" value="1"/>
</dbReference>
<keyword evidence="2" id="KW-0663">Pyridoxal phosphate</keyword>
<dbReference type="PANTHER" id="PTHR46577:SF1">
    <property type="entry name" value="HTH-TYPE TRANSCRIPTIONAL REGULATORY PROTEIN GABR"/>
    <property type="match status" value="1"/>
</dbReference>
<organism evidence="7 8">
    <name type="scientific">Roseburia amylophila</name>
    <dbReference type="NCBI Taxonomy" id="2981794"/>
    <lineage>
        <taxon>Bacteria</taxon>
        <taxon>Bacillati</taxon>
        <taxon>Bacillota</taxon>
        <taxon>Clostridia</taxon>
        <taxon>Lachnospirales</taxon>
        <taxon>Lachnospiraceae</taxon>
        <taxon>Roseburia</taxon>
    </lineage>
</organism>
<dbReference type="GO" id="GO:0030170">
    <property type="term" value="F:pyridoxal phosphate binding"/>
    <property type="evidence" value="ECO:0007669"/>
    <property type="project" value="InterPro"/>
</dbReference>
<dbReference type="AlphaFoldDB" id="A0AAW4WDP7"/>
<dbReference type="SUPFAM" id="SSF53383">
    <property type="entry name" value="PLP-dependent transferases"/>
    <property type="match status" value="1"/>
</dbReference>
<dbReference type="InterPro" id="IPR036388">
    <property type="entry name" value="WH-like_DNA-bd_sf"/>
</dbReference>
<keyword evidence="7" id="KW-0032">Aminotransferase</keyword>
<proteinExistence type="inferred from homology"/>
<dbReference type="CDD" id="cd07377">
    <property type="entry name" value="WHTH_GntR"/>
    <property type="match status" value="1"/>
</dbReference>
<dbReference type="InterPro" id="IPR000524">
    <property type="entry name" value="Tscrpt_reg_HTH_GntR"/>
</dbReference>
<dbReference type="InterPro" id="IPR036390">
    <property type="entry name" value="WH_DNA-bd_sf"/>
</dbReference>
<gene>
    <name evidence="7" type="ORF">LKD47_00860</name>
</gene>
<dbReference type="Gene3D" id="3.40.640.10">
    <property type="entry name" value="Type I PLP-dependent aspartate aminotransferase-like (Major domain)"/>
    <property type="match status" value="1"/>
</dbReference>
<dbReference type="PROSITE" id="PS50949">
    <property type="entry name" value="HTH_GNTR"/>
    <property type="match status" value="1"/>
</dbReference>
<dbReference type="GO" id="GO:0003677">
    <property type="term" value="F:DNA binding"/>
    <property type="evidence" value="ECO:0007669"/>
    <property type="project" value="UniProtKB-KW"/>
</dbReference>
<dbReference type="RefSeq" id="WP_022243106.1">
    <property type="nucleotide sequence ID" value="NZ_JAJEQW010000001.1"/>
</dbReference>
<evidence type="ECO:0000256" key="2">
    <source>
        <dbReference type="ARBA" id="ARBA00022898"/>
    </source>
</evidence>
<dbReference type="InterPro" id="IPR015424">
    <property type="entry name" value="PyrdxlP-dep_Trfase"/>
</dbReference>
<dbReference type="PANTHER" id="PTHR46577">
    <property type="entry name" value="HTH-TYPE TRANSCRIPTIONAL REGULATORY PROTEIN GABR"/>
    <property type="match status" value="1"/>
</dbReference>
<evidence type="ECO:0000256" key="5">
    <source>
        <dbReference type="ARBA" id="ARBA00023163"/>
    </source>
</evidence>
<comment type="similarity">
    <text evidence="1">In the C-terminal section; belongs to the class-I pyridoxal-phosphate-dependent aminotransferase family.</text>
</comment>
<evidence type="ECO:0000256" key="3">
    <source>
        <dbReference type="ARBA" id="ARBA00023015"/>
    </source>
</evidence>